<gene>
    <name evidence="1" type="ORF">L4G47_05335</name>
</gene>
<evidence type="ECO:0000313" key="2">
    <source>
        <dbReference type="Proteomes" id="UP001162905"/>
    </source>
</evidence>
<dbReference type="Proteomes" id="UP001162905">
    <property type="component" value="Unassembled WGS sequence"/>
</dbReference>
<dbReference type="EMBL" id="JAKJXH010000004">
    <property type="protein sequence ID" value="MCF7541644.1"/>
    <property type="molecule type" value="Genomic_DNA"/>
</dbReference>
<keyword evidence="2" id="KW-1185">Reference proteome</keyword>
<protein>
    <submittedName>
        <fullName evidence="1">Uncharacterized protein</fullName>
    </submittedName>
</protein>
<sequence>MDFSIRYGTLTDSTLHARSIGENRRVVCASPDYWQ</sequence>
<dbReference type="SUPFAM" id="SSF53850">
    <property type="entry name" value="Periplasmic binding protein-like II"/>
    <property type="match status" value="1"/>
</dbReference>
<evidence type="ECO:0000313" key="1">
    <source>
        <dbReference type="EMBL" id="MCF7541644.1"/>
    </source>
</evidence>
<organism evidence="1 2">
    <name type="scientific">Pseudomonas petrae</name>
    <dbReference type="NCBI Taxonomy" id="2912190"/>
    <lineage>
        <taxon>Bacteria</taxon>
        <taxon>Pseudomonadati</taxon>
        <taxon>Pseudomonadota</taxon>
        <taxon>Gammaproteobacteria</taxon>
        <taxon>Pseudomonadales</taxon>
        <taxon>Pseudomonadaceae</taxon>
        <taxon>Pseudomonas</taxon>
    </lineage>
</organism>
<proteinExistence type="predicted"/>
<comment type="caution">
    <text evidence="1">The sequence shown here is derived from an EMBL/GenBank/DDBJ whole genome shotgun (WGS) entry which is preliminary data.</text>
</comment>
<dbReference type="Gene3D" id="3.40.190.290">
    <property type="match status" value="1"/>
</dbReference>
<reference evidence="1" key="1">
    <citation type="submission" date="2022-01" db="EMBL/GenBank/DDBJ databases">
        <title>Pseudomonas sp. nov. isolated from Antarctic regolith.</title>
        <authorList>
            <person name="Novakova D."/>
            <person name="Sedlar K."/>
        </authorList>
    </citation>
    <scope>NUCLEOTIDE SEQUENCE</scope>
    <source>
        <strain evidence="1">P2647</strain>
    </source>
</reference>
<accession>A0ABS9I1G6</accession>
<name>A0ABS9I1G6_9PSED</name>